<proteinExistence type="predicted"/>
<gene>
    <name evidence="1" type="ORF">UFOVP84_98</name>
</gene>
<organism evidence="1">
    <name type="scientific">uncultured Caudovirales phage</name>
    <dbReference type="NCBI Taxonomy" id="2100421"/>
    <lineage>
        <taxon>Viruses</taxon>
        <taxon>Duplodnaviria</taxon>
        <taxon>Heunggongvirae</taxon>
        <taxon>Uroviricota</taxon>
        <taxon>Caudoviricetes</taxon>
        <taxon>Peduoviridae</taxon>
        <taxon>Maltschvirus</taxon>
        <taxon>Maltschvirus maltsch</taxon>
    </lineage>
</organism>
<sequence length="71" mass="8774">MKHRIISKMDEKGTIWYYPQTKSWGIWWYYHESNYHQNRVSFLDIEDAYASLDKLNKSTKYKTKVHPYPKE</sequence>
<protein>
    <submittedName>
        <fullName evidence="1">Uncharacterized protein</fullName>
    </submittedName>
</protein>
<dbReference type="EMBL" id="LR796208">
    <property type="protein sequence ID" value="CAB4127260.1"/>
    <property type="molecule type" value="Genomic_DNA"/>
</dbReference>
<evidence type="ECO:0000313" key="1">
    <source>
        <dbReference type="EMBL" id="CAB4127260.1"/>
    </source>
</evidence>
<accession>A0A6J5L400</accession>
<name>A0A6J5L400_9CAUD</name>
<reference evidence="1" key="1">
    <citation type="submission" date="2020-04" db="EMBL/GenBank/DDBJ databases">
        <authorList>
            <person name="Chiriac C."/>
            <person name="Salcher M."/>
            <person name="Ghai R."/>
            <person name="Kavagutti S V."/>
        </authorList>
    </citation>
    <scope>NUCLEOTIDE SEQUENCE</scope>
</reference>